<reference evidence="3" key="4">
    <citation type="journal article" date="2015" name="G3 (Bethesda)">
        <title>Genome sequences of three phytopathogenic species of the Magnaporthaceae family of fungi.</title>
        <authorList>
            <person name="Okagaki L.H."/>
            <person name="Nunes C.C."/>
            <person name="Sailsbery J."/>
            <person name="Clay B."/>
            <person name="Brown D."/>
            <person name="John T."/>
            <person name="Oh Y."/>
            <person name="Young N."/>
            <person name="Fitzgerald M."/>
            <person name="Haas B.J."/>
            <person name="Zeng Q."/>
            <person name="Young S."/>
            <person name="Adiconis X."/>
            <person name="Fan L."/>
            <person name="Levin J.Z."/>
            <person name="Mitchell T.K."/>
            <person name="Okubara P.A."/>
            <person name="Farman M.L."/>
            <person name="Kohn L.M."/>
            <person name="Birren B."/>
            <person name="Ma L.-J."/>
            <person name="Dean R.A."/>
        </authorList>
    </citation>
    <scope>NUCLEOTIDE SEQUENCE</scope>
    <source>
        <strain evidence="3">R3-111a-1</strain>
    </source>
</reference>
<dbReference type="AlphaFoldDB" id="J3NIL9"/>
<reference evidence="2" key="2">
    <citation type="submission" date="2010-07" db="EMBL/GenBank/DDBJ databases">
        <authorList>
            <consortium name="The Broad Institute Genome Sequencing Platform"/>
            <consortium name="Broad Institute Genome Sequencing Center for Infectious Disease"/>
            <person name="Ma L.-J."/>
            <person name="Dead R."/>
            <person name="Young S."/>
            <person name="Zeng Q."/>
            <person name="Koehrsen M."/>
            <person name="Alvarado L."/>
            <person name="Berlin A."/>
            <person name="Chapman S.B."/>
            <person name="Chen Z."/>
            <person name="Freedman E."/>
            <person name="Gellesch M."/>
            <person name="Goldberg J."/>
            <person name="Griggs A."/>
            <person name="Gujja S."/>
            <person name="Heilman E.R."/>
            <person name="Heiman D."/>
            <person name="Hepburn T."/>
            <person name="Howarth C."/>
            <person name="Jen D."/>
            <person name="Larson L."/>
            <person name="Mehta T."/>
            <person name="Neiman D."/>
            <person name="Pearson M."/>
            <person name="Roberts A."/>
            <person name="Saif S."/>
            <person name="Shea T."/>
            <person name="Shenoy N."/>
            <person name="Sisk P."/>
            <person name="Stolte C."/>
            <person name="Sykes S."/>
            <person name="Walk T."/>
            <person name="White J."/>
            <person name="Yandava C."/>
            <person name="Haas B."/>
            <person name="Nusbaum C."/>
            <person name="Birren B."/>
        </authorList>
    </citation>
    <scope>NUCLEOTIDE SEQUENCE</scope>
    <source>
        <strain evidence="2">R3-111a-1</strain>
    </source>
</reference>
<proteinExistence type="predicted"/>
<dbReference type="GeneID" id="20341555"/>
<keyword evidence="4" id="KW-1185">Reference proteome</keyword>
<feature type="compositionally biased region" description="Basic and acidic residues" evidence="1">
    <location>
        <begin position="85"/>
        <end position="98"/>
    </location>
</feature>
<dbReference type="EnsemblFungi" id="EJT81112">
    <property type="protein sequence ID" value="EJT81112"/>
    <property type="gene ID" value="GGTG_01097"/>
</dbReference>
<dbReference type="Proteomes" id="UP000006039">
    <property type="component" value="Unassembled WGS sequence"/>
</dbReference>
<reference evidence="4" key="1">
    <citation type="submission" date="2010-07" db="EMBL/GenBank/DDBJ databases">
        <title>The genome sequence of Gaeumannomyces graminis var. tritici strain R3-111a-1.</title>
        <authorList>
            <consortium name="The Broad Institute Genome Sequencing Platform"/>
            <person name="Ma L.-J."/>
            <person name="Dead R."/>
            <person name="Young S."/>
            <person name="Zeng Q."/>
            <person name="Koehrsen M."/>
            <person name="Alvarado L."/>
            <person name="Berlin A."/>
            <person name="Chapman S.B."/>
            <person name="Chen Z."/>
            <person name="Freedman E."/>
            <person name="Gellesch M."/>
            <person name="Goldberg J."/>
            <person name="Griggs A."/>
            <person name="Gujja S."/>
            <person name="Heilman E.R."/>
            <person name="Heiman D."/>
            <person name="Hepburn T."/>
            <person name="Howarth C."/>
            <person name="Jen D."/>
            <person name="Larson L."/>
            <person name="Mehta T."/>
            <person name="Neiman D."/>
            <person name="Pearson M."/>
            <person name="Roberts A."/>
            <person name="Saif S."/>
            <person name="Shea T."/>
            <person name="Shenoy N."/>
            <person name="Sisk P."/>
            <person name="Stolte C."/>
            <person name="Sykes S."/>
            <person name="Walk T."/>
            <person name="White J."/>
            <person name="Yandava C."/>
            <person name="Haas B."/>
            <person name="Nusbaum C."/>
            <person name="Birren B."/>
        </authorList>
    </citation>
    <scope>NUCLEOTIDE SEQUENCE [LARGE SCALE GENOMIC DNA]</scope>
    <source>
        <strain evidence="4">R3-111a-1</strain>
    </source>
</reference>
<dbReference type="RefSeq" id="XP_009217121.1">
    <property type="nucleotide sequence ID" value="XM_009218857.1"/>
</dbReference>
<feature type="compositionally biased region" description="Basic and acidic residues" evidence="1">
    <location>
        <begin position="44"/>
        <end position="56"/>
    </location>
</feature>
<protein>
    <submittedName>
        <fullName evidence="2 3">Uncharacterized protein</fullName>
    </submittedName>
</protein>
<evidence type="ECO:0000313" key="3">
    <source>
        <dbReference type="EnsemblFungi" id="EJT81112"/>
    </source>
</evidence>
<reference evidence="2" key="3">
    <citation type="submission" date="2010-09" db="EMBL/GenBank/DDBJ databases">
        <title>Annotation of Gaeumannomyces graminis var. tritici R3-111a-1.</title>
        <authorList>
            <consortium name="The Broad Institute Genome Sequencing Platform"/>
            <person name="Ma L.-J."/>
            <person name="Dead R."/>
            <person name="Young S.K."/>
            <person name="Zeng Q."/>
            <person name="Gargeya S."/>
            <person name="Fitzgerald M."/>
            <person name="Haas B."/>
            <person name="Abouelleil A."/>
            <person name="Alvarado L."/>
            <person name="Arachchi H.M."/>
            <person name="Berlin A."/>
            <person name="Brown A."/>
            <person name="Chapman S.B."/>
            <person name="Chen Z."/>
            <person name="Dunbar C."/>
            <person name="Freedman E."/>
            <person name="Gearin G."/>
            <person name="Gellesch M."/>
            <person name="Goldberg J."/>
            <person name="Griggs A."/>
            <person name="Gujja S."/>
            <person name="Heiman D."/>
            <person name="Howarth C."/>
            <person name="Larson L."/>
            <person name="Lui A."/>
            <person name="MacDonald P.J.P."/>
            <person name="Mehta T."/>
            <person name="Montmayeur A."/>
            <person name="Murphy C."/>
            <person name="Neiman D."/>
            <person name="Pearson M."/>
            <person name="Priest M."/>
            <person name="Roberts A."/>
            <person name="Saif S."/>
            <person name="Shea T."/>
            <person name="Shenoy N."/>
            <person name="Sisk P."/>
            <person name="Stolte C."/>
            <person name="Sykes S."/>
            <person name="Yandava C."/>
            <person name="Wortman J."/>
            <person name="Nusbaum C."/>
            <person name="Birren B."/>
        </authorList>
    </citation>
    <scope>NUCLEOTIDE SEQUENCE</scope>
    <source>
        <strain evidence="2">R3-111a-1</strain>
    </source>
</reference>
<dbReference type="HOGENOM" id="CLU_2333710_0_0_1"/>
<gene>
    <name evidence="3" type="primary">20341555</name>
    <name evidence="2" type="ORF">GGTG_01097</name>
</gene>
<sequence>MGKLKRMIWVNSSVSTKGPTRRRWPSRAARSPWMMVVTGSWTWRTREGGGQDKGKQPEGSGQNLAGDVRRKVHELEAKVAASAKAKAEVRKTGRERSA</sequence>
<evidence type="ECO:0000313" key="4">
    <source>
        <dbReference type="Proteomes" id="UP000006039"/>
    </source>
</evidence>
<reference evidence="3" key="5">
    <citation type="submission" date="2018-04" db="UniProtKB">
        <authorList>
            <consortium name="EnsemblFungi"/>
        </authorList>
    </citation>
    <scope>IDENTIFICATION</scope>
    <source>
        <strain evidence="3">R3-111a-1</strain>
    </source>
</reference>
<organism evidence="2">
    <name type="scientific">Gaeumannomyces tritici (strain R3-111a-1)</name>
    <name type="common">Wheat and barley take-all root rot fungus</name>
    <name type="synonym">Gaeumannomyces graminis var. tritici</name>
    <dbReference type="NCBI Taxonomy" id="644352"/>
    <lineage>
        <taxon>Eukaryota</taxon>
        <taxon>Fungi</taxon>
        <taxon>Dikarya</taxon>
        <taxon>Ascomycota</taxon>
        <taxon>Pezizomycotina</taxon>
        <taxon>Sordariomycetes</taxon>
        <taxon>Sordariomycetidae</taxon>
        <taxon>Magnaporthales</taxon>
        <taxon>Magnaporthaceae</taxon>
        <taxon>Gaeumannomyces</taxon>
    </lineage>
</organism>
<evidence type="ECO:0000256" key="1">
    <source>
        <dbReference type="SAM" id="MobiDB-lite"/>
    </source>
</evidence>
<accession>J3NIL9</accession>
<feature type="region of interest" description="Disordered" evidence="1">
    <location>
        <begin position="43"/>
        <end position="67"/>
    </location>
</feature>
<dbReference type="VEuPathDB" id="FungiDB:GGTG_01097"/>
<dbReference type="EMBL" id="GL385395">
    <property type="protein sequence ID" value="EJT81112.1"/>
    <property type="molecule type" value="Genomic_DNA"/>
</dbReference>
<name>J3NIL9_GAET3</name>
<feature type="region of interest" description="Disordered" evidence="1">
    <location>
        <begin position="79"/>
        <end position="98"/>
    </location>
</feature>
<evidence type="ECO:0000313" key="2">
    <source>
        <dbReference type="EMBL" id="EJT81112.1"/>
    </source>
</evidence>